<feature type="transmembrane region" description="Helical" evidence="1">
    <location>
        <begin position="14"/>
        <end position="32"/>
    </location>
</feature>
<gene>
    <name evidence="2" type="ORF">D0435_15360</name>
</gene>
<feature type="transmembrane region" description="Helical" evidence="1">
    <location>
        <begin position="44"/>
        <end position="67"/>
    </location>
</feature>
<evidence type="ECO:0000256" key="1">
    <source>
        <dbReference type="SAM" id="Phobius"/>
    </source>
</evidence>
<keyword evidence="1" id="KW-0812">Transmembrane</keyword>
<keyword evidence="3" id="KW-1185">Reference proteome</keyword>
<evidence type="ECO:0000313" key="3">
    <source>
        <dbReference type="Proteomes" id="UP000446866"/>
    </source>
</evidence>
<organism evidence="2 3">
    <name type="scientific">Anaerotruncus colihominis</name>
    <dbReference type="NCBI Taxonomy" id="169435"/>
    <lineage>
        <taxon>Bacteria</taxon>
        <taxon>Bacillati</taxon>
        <taxon>Bacillota</taxon>
        <taxon>Clostridia</taxon>
        <taxon>Eubacteriales</taxon>
        <taxon>Oscillospiraceae</taxon>
        <taxon>Anaerotruncus</taxon>
    </lineage>
</organism>
<comment type="caution">
    <text evidence="2">The sequence shown here is derived from an EMBL/GenBank/DDBJ whole genome shotgun (WGS) entry which is preliminary data.</text>
</comment>
<sequence>MYKIPYTYTNKSKIVFYLMILAYFLLRLILMIQIKAYKLEGYEVFLLPTIIYYLTIFIVLTAIFFGYKFFFTTYDENTITYHNILLKRSASIELDKIKYAVFSKNGVHFYKTDNPAPADKPDFTIPFFRLGIIDAVPINNFFERLIDRNTIRIEKQFKVLPGYSKPWTIVALVYAFLTFCVLIISMQLLYTVIILFQTFH</sequence>
<evidence type="ECO:0000313" key="2">
    <source>
        <dbReference type="EMBL" id="NBH63018.1"/>
    </source>
</evidence>
<reference evidence="2 3" key="1">
    <citation type="submission" date="2018-08" db="EMBL/GenBank/DDBJ databases">
        <title>Murine metabolic-syndrome-specific gut microbial biobank.</title>
        <authorList>
            <person name="Liu C."/>
        </authorList>
    </citation>
    <scope>NUCLEOTIDE SEQUENCE [LARGE SCALE GENOMIC DNA]</scope>
    <source>
        <strain evidence="2 3">28</strain>
    </source>
</reference>
<dbReference type="AlphaFoldDB" id="A0A845QSM4"/>
<accession>A0A845QSM4</accession>
<keyword evidence="1" id="KW-1133">Transmembrane helix</keyword>
<proteinExistence type="predicted"/>
<dbReference type="Proteomes" id="UP000446866">
    <property type="component" value="Unassembled WGS sequence"/>
</dbReference>
<name>A0A845QSM4_9FIRM</name>
<dbReference type="EMBL" id="QXWK01000053">
    <property type="protein sequence ID" value="NBH63018.1"/>
    <property type="molecule type" value="Genomic_DNA"/>
</dbReference>
<feature type="transmembrane region" description="Helical" evidence="1">
    <location>
        <begin position="167"/>
        <end position="196"/>
    </location>
</feature>
<dbReference type="RefSeq" id="WP_160203294.1">
    <property type="nucleotide sequence ID" value="NZ_QXWK01000053.1"/>
</dbReference>
<keyword evidence="1" id="KW-0472">Membrane</keyword>
<protein>
    <submittedName>
        <fullName evidence="2">Uncharacterized protein</fullName>
    </submittedName>
</protein>